<sequence length="224" mass="24616">MLTKLCFQVSDCVNPGLVRVAVPFFPGRRRCWFALRAFRLLSFVRRAHSATVRHARPGTEKACEKPPDRGCPAPNGIPTDVGRTSGSLRTANHTFVVLAWRARIQRSTSGRAREKAPELACLFPTAHTAGKTTPTTPWHHRVAARAPDAPTLVAVAPQLDAKRAARSPTPYAKRPPFPTLEKNGSSSLHHPYSRKSPYTLSSRSTVAPPVVVRINVPEFSIVFD</sequence>
<dbReference type="EMBL" id="ATLV01013105">
    <property type="status" value="NOT_ANNOTATED_CDS"/>
    <property type="molecule type" value="Genomic_DNA"/>
</dbReference>
<dbReference type="EMBL" id="KE524840">
    <property type="protein sequence ID" value="KFB37217.1"/>
    <property type="molecule type" value="Genomic_DNA"/>
</dbReference>
<proteinExistence type="predicted"/>
<evidence type="ECO:0000256" key="1">
    <source>
        <dbReference type="SAM" id="MobiDB-lite"/>
    </source>
</evidence>
<reference evidence="3" key="2">
    <citation type="submission" date="2020-05" db="UniProtKB">
        <authorList>
            <consortium name="EnsemblMetazoa"/>
        </authorList>
    </citation>
    <scope>IDENTIFICATION</scope>
</reference>
<feature type="region of interest" description="Disordered" evidence="1">
    <location>
        <begin position="162"/>
        <end position="201"/>
    </location>
</feature>
<dbReference type="EnsemblMetazoa" id="ASIC004430-RA">
    <property type="protein sequence ID" value="ASIC004430-PA"/>
    <property type="gene ID" value="ASIC004430"/>
</dbReference>
<dbReference type="Proteomes" id="UP000030765">
    <property type="component" value="Unassembled WGS sequence"/>
</dbReference>
<organism evidence="2">
    <name type="scientific">Anopheles sinensis</name>
    <name type="common">Mosquito</name>
    <dbReference type="NCBI Taxonomy" id="74873"/>
    <lineage>
        <taxon>Eukaryota</taxon>
        <taxon>Metazoa</taxon>
        <taxon>Ecdysozoa</taxon>
        <taxon>Arthropoda</taxon>
        <taxon>Hexapoda</taxon>
        <taxon>Insecta</taxon>
        <taxon>Pterygota</taxon>
        <taxon>Neoptera</taxon>
        <taxon>Endopterygota</taxon>
        <taxon>Diptera</taxon>
        <taxon>Nematocera</taxon>
        <taxon>Culicoidea</taxon>
        <taxon>Culicidae</taxon>
        <taxon>Anophelinae</taxon>
        <taxon>Anopheles</taxon>
    </lineage>
</organism>
<evidence type="ECO:0000313" key="3">
    <source>
        <dbReference type="EnsemblMetazoa" id="ASIC004430-PA"/>
    </source>
</evidence>
<evidence type="ECO:0000313" key="2">
    <source>
        <dbReference type="EMBL" id="KFB37217.1"/>
    </source>
</evidence>
<reference evidence="2 4" key="1">
    <citation type="journal article" date="2014" name="BMC Genomics">
        <title>Genome sequence of Anopheles sinensis provides insight into genetics basis of mosquito competence for malaria parasites.</title>
        <authorList>
            <person name="Zhou D."/>
            <person name="Zhang D."/>
            <person name="Ding G."/>
            <person name="Shi L."/>
            <person name="Hou Q."/>
            <person name="Ye Y."/>
            <person name="Xu Y."/>
            <person name="Zhou H."/>
            <person name="Xiong C."/>
            <person name="Li S."/>
            <person name="Yu J."/>
            <person name="Hong S."/>
            <person name="Yu X."/>
            <person name="Zou P."/>
            <person name="Chen C."/>
            <person name="Chang X."/>
            <person name="Wang W."/>
            <person name="Lv Y."/>
            <person name="Sun Y."/>
            <person name="Ma L."/>
            <person name="Shen B."/>
            <person name="Zhu C."/>
        </authorList>
    </citation>
    <scope>NUCLEOTIDE SEQUENCE [LARGE SCALE GENOMIC DNA]</scope>
</reference>
<accession>A0A084VGX3</accession>
<dbReference type="VEuPathDB" id="VectorBase:ASIC004430"/>
<protein>
    <submittedName>
        <fullName evidence="2 3">Microtubule-actin cross-linking factor 1, isoforms 1/2/3/5</fullName>
    </submittedName>
</protein>
<name>A0A084VGX3_ANOSI</name>
<dbReference type="AlphaFoldDB" id="A0A084VGX3"/>
<evidence type="ECO:0000313" key="4">
    <source>
        <dbReference type="Proteomes" id="UP000030765"/>
    </source>
</evidence>
<gene>
    <name evidence="2" type="ORF">ZHAS_00004430</name>
</gene>
<keyword evidence="4" id="KW-1185">Reference proteome</keyword>